<dbReference type="SUPFAM" id="SSF53756">
    <property type="entry name" value="UDP-Glycosyltransferase/glycogen phosphorylase"/>
    <property type="match status" value="1"/>
</dbReference>
<dbReference type="InterPro" id="IPR001296">
    <property type="entry name" value="Glyco_trans_1"/>
</dbReference>
<evidence type="ECO:0000313" key="3">
    <source>
        <dbReference type="EMBL" id="KOF03986.1"/>
    </source>
</evidence>
<keyword evidence="4" id="KW-1185">Reference proteome</keyword>
<organism evidence="3 4">
    <name type="scientific">Roseivirga seohaensis subsp. aquiponti</name>
    <dbReference type="NCBI Taxonomy" id="1566026"/>
    <lineage>
        <taxon>Bacteria</taxon>
        <taxon>Pseudomonadati</taxon>
        <taxon>Bacteroidota</taxon>
        <taxon>Cytophagia</taxon>
        <taxon>Cytophagales</taxon>
        <taxon>Roseivirgaceae</taxon>
        <taxon>Roseivirga</taxon>
    </lineage>
</organism>
<proteinExistence type="predicted"/>
<gene>
    <name evidence="3" type="ORF">OB69_02990</name>
</gene>
<evidence type="ECO:0000259" key="2">
    <source>
        <dbReference type="Pfam" id="PF13439"/>
    </source>
</evidence>
<dbReference type="PANTHER" id="PTHR12526:SF638">
    <property type="entry name" value="SPORE COAT PROTEIN SA"/>
    <property type="match status" value="1"/>
</dbReference>
<dbReference type="PATRIC" id="fig|1566026.4.peg.2367"/>
<sequence length="383" mass="43613">MTEVKSKRILMLHSSSDLYGASKVGLETIKILKENGCYVVVALSSNGPLCKEIISLDCPVEIIPLATVRRKYFNLKGLFNRARAFRTSIRELDRIAKLHDIDTIYSNTTGVVTGAFYSKRKKLKHVWHVLEIIPGPKWLLKAYAYLMLHYSDCVIVVSEAVKSHWLKVNRNLNIHRLYNGFSIEPYSGNDSLRDELGLPNDQLLIGMIARVHFWKGQSYFLEIASLLKQKYHNIKFVMVGDAFPGYEYLYDELKQIIKENNLEDAVIDLGYRTDINRILQSLDIFVLPSILPDPLPTTVLEAMACGKPVVATNHGGAPEMVKLNETGFLIPWDNAHIAAKTIFPLIEHEELRKEMGRKGQVRVNEVFSYKQHQENLVAIMNSI</sequence>
<name>A0A0L8AP09_9BACT</name>
<dbReference type="RefSeq" id="WP_053222207.1">
    <property type="nucleotide sequence ID" value="NZ_JSVA01000004.1"/>
</dbReference>
<dbReference type="Proteomes" id="UP000036908">
    <property type="component" value="Unassembled WGS sequence"/>
</dbReference>
<evidence type="ECO:0000259" key="1">
    <source>
        <dbReference type="Pfam" id="PF00534"/>
    </source>
</evidence>
<accession>A0A0L8AP09</accession>
<dbReference type="GO" id="GO:0016757">
    <property type="term" value="F:glycosyltransferase activity"/>
    <property type="evidence" value="ECO:0007669"/>
    <property type="project" value="InterPro"/>
</dbReference>
<feature type="domain" description="Glycosyl transferase family 1" evidence="1">
    <location>
        <begin position="191"/>
        <end position="360"/>
    </location>
</feature>
<dbReference type="Pfam" id="PF00534">
    <property type="entry name" value="Glycos_transf_1"/>
    <property type="match status" value="1"/>
</dbReference>
<dbReference type="Pfam" id="PF13439">
    <property type="entry name" value="Glyco_transf_4"/>
    <property type="match status" value="1"/>
</dbReference>
<reference evidence="4" key="1">
    <citation type="submission" date="2014-11" db="EMBL/GenBank/DDBJ databases">
        <title>Genome sequencing of Roseivirga sp. D-25.</title>
        <authorList>
            <person name="Selvaratnam C."/>
            <person name="Thevarajoo S."/>
            <person name="Goh K.M."/>
            <person name="Eee R."/>
            <person name="Chan K.-G."/>
            <person name="Chong C.S."/>
        </authorList>
    </citation>
    <scope>NUCLEOTIDE SEQUENCE [LARGE SCALE GENOMIC DNA]</scope>
    <source>
        <strain evidence="4">D-25</strain>
    </source>
</reference>
<dbReference type="PANTHER" id="PTHR12526">
    <property type="entry name" value="GLYCOSYLTRANSFERASE"/>
    <property type="match status" value="1"/>
</dbReference>
<dbReference type="AlphaFoldDB" id="A0A0L8AP09"/>
<comment type="caution">
    <text evidence="3">The sequence shown here is derived from an EMBL/GenBank/DDBJ whole genome shotgun (WGS) entry which is preliminary data.</text>
</comment>
<dbReference type="CDD" id="cd03801">
    <property type="entry name" value="GT4_PimA-like"/>
    <property type="match status" value="1"/>
</dbReference>
<dbReference type="OrthoDB" id="9806653at2"/>
<dbReference type="Gene3D" id="3.40.50.2000">
    <property type="entry name" value="Glycogen Phosphorylase B"/>
    <property type="match status" value="2"/>
</dbReference>
<dbReference type="InterPro" id="IPR028098">
    <property type="entry name" value="Glyco_trans_4-like_N"/>
</dbReference>
<evidence type="ECO:0000313" key="4">
    <source>
        <dbReference type="Proteomes" id="UP000036908"/>
    </source>
</evidence>
<feature type="domain" description="Glycosyltransferase subfamily 4-like N-terminal" evidence="2">
    <location>
        <begin position="20"/>
        <end position="182"/>
    </location>
</feature>
<protein>
    <submittedName>
        <fullName evidence="3">Uncharacterized protein</fullName>
    </submittedName>
</protein>
<dbReference type="EMBL" id="JSVA01000004">
    <property type="protein sequence ID" value="KOF03986.1"/>
    <property type="molecule type" value="Genomic_DNA"/>
</dbReference>